<dbReference type="OMA" id="AFCWEYC"/>
<keyword evidence="10" id="KW-1185">Reference proteome</keyword>
<evidence type="ECO:0000256" key="5">
    <source>
        <dbReference type="PROSITE-ProRule" id="PRU00309"/>
    </source>
</evidence>
<name>A0A8C4WUX8_EPTBU</name>
<evidence type="ECO:0000256" key="4">
    <source>
        <dbReference type="ARBA" id="ARBA00023125"/>
    </source>
</evidence>
<keyword evidence="1" id="KW-0479">Metal-binding</keyword>
<feature type="domain" description="THAP-type" evidence="8">
    <location>
        <begin position="2"/>
        <end position="81"/>
    </location>
</feature>
<dbReference type="SMART" id="SM00980">
    <property type="entry name" value="THAP"/>
    <property type="match status" value="1"/>
</dbReference>
<dbReference type="PROSITE" id="PS50950">
    <property type="entry name" value="ZF_THAP"/>
    <property type="match status" value="1"/>
</dbReference>
<evidence type="ECO:0000256" key="1">
    <source>
        <dbReference type="ARBA" id="ARBA00022723"/>
    </source>
</evidence>
<evidence type="ECO:0000256" key="6">
    <source>
        <dbReference type="SAM" id="Coils"/>
    </source>
</evidence>
<dbReference type="PANTHER" id="PTHR47696">
    <property type="entry name" value="THAP DOMAIN-CONTAINING PROTEIN 2"/>
    <property type="match status" value="1"/>
</dbReference>
<dbReference type="GO" id="GO:0008270">
    <property type="term" value="F:zinc ion binding"/>
    <property type="evidence" value="ECO:0007669"/>
    <property type="project" value="UniProtKB-KW"/>
</dbReference>
<dbReference type="Pfam" id="PF05485">
    <property type="entry name" value="THAP"/>
    <property type="match status" value="1"/>
</dbReference>
<evidence type="ECO:0000256" key="7">
    <source>
        <dbReference type="SAM" id="MobiDB-lite"/>
    </source>
</evidence>
<evidence type="ECO:0000313" key="10">
    <source>
        <dbReference type="Proteomes" id="UP000694388"/>
    </source>
</evidence>
<keyword evidence="6" id="KW-0175">Coiled coil</keyword>
<dbReference type="SUPFAM" id="SSF57716">
    <property type="entry name" value="Glucocorticoid receptor-like (DNA-binding domain)"/>
    <property type="match status" value="1"/>
</dbReference>
<feature type="region of interest" description="Disordered" evidence="7">
    <location>
        <begin position="110"/>
        <end position="138"/>
    </location>
</feature>
<dbReference type="InterPro" id="IPR026521">
    <property type="entry name" value="THAP2"/>
</dbReference>
<dbReference type="AlphaFoldDB" id="A0A8C4WUX8"/>
<dbReference type="GO" id="GO:0003677">
    <property type="term" value="F:DNA binding"/>
    <property type="evidence" value="ECO:0007669"/>
    <property type="project" value="UniProtKB-UniRule"/>
</dbReference>
<feature type="coiled-coil region" evidence="6">
    <location>
        <begin position="141"/>
        <end position="182"/>
    </location>
</feature>
<dbReference type="InterPro" id="IPR006612">
    <property type="entry name" value="THAP_Znf"/>
</dbReference>
<keyword evidence="3" id="KW-0862">Zinc</keyword>
<dbReference type="Proteomes" id="UP000694388">
    <property type="component" value="Unplaced"/>
</dbReference>
<proteinExistence type="predicted"/>
<dbReference type="GeneTree" id="ENSGT00930000152798"/>
<evidence type="ECO:0000256" key="2">
    <source>
        <dbReference type="ARBA" id="ARBA00022771"/>
    </source>
</evidence>
<dbReference type="PANTHER" id="PTHR47696:SF2">
    <property type="entry name" value="PROVISIONAL ORTHOLOG OF THAP DOMAIN CONTAINING 1"/>
    <property type="match status" value="1"/>
</dbReference>
<keyword evidence="2 5" id="KW-0863">Zinc-finger</keyword>
<evidence type="ECO:0000256" key="3">
    <source>
        <dbReference type="ARBA" id="ARBA00022833"/>
    </source>
</evidence>
<organism evidence="9 10">
    <name type="scientific">Eptatretus burgeri</name>
    <name type="common">Inshore hagfish</name>
    <dbReference type="NCBI Taxonomy" id="7764"/>
    <lineage>
        <taxon>Eukaryota</taxon>
        <taxon>Metazoa</taxon>
        <taxon>Chordata</taxon>
        <taxon>Craniata</taxon>
        <taxon>Vertebrata</taxon>
        <taxon>Cyclostomata</taxon>
        <taxon>Myxini</taxon>
        <taxon>Myxiniformes</taxon>
        <taxon>Myxinidae</taxon>
        <taxon>Eptatretinae</taxon>
        <taxon>Eptatretus</taxon>
    </lineage>
</organism>
<reference evidence="9" key="1">
    <citation type="submission" date="2025-08" db="UniProtKB">
        <authorList>
            <consortium name="Ensembl"/>
        </authorList>
    </citation>
    <scope>IDENTIFICATION</scope>
</reference>
<protein>
    <recommendedName>
        <fullName evidence="8">THAP-type domain-containing protein</fullName>
    </recommendedName>
</protein>
<accession>A0A8C4WUX8</accession>
<reference evidence="9" key="2">
    <citation type="submission" date="2025-09" db="UniProtKB">
        <authorList>
            <consortium name="Ensembl"/>
        </authorList>
    </citation>
    <scope>IDENTIFICATION</scope>
</reference>
<evidence type="ECO:0000313" key="9">
    <source>
        <dbReference type="Ensembl" id="ENSEBUP00000012258.1"/>
    </source>
</evidence>
<sequence>KMPQCVAFACNNKSGKSSTFTFHRFPKDEKLCRQWGQAQRREHFTPTPGVTLLCREHFLNSDFDSTGQTKWLKQGLIRNFNPILIMLFYTQKPIHRKPPVDRHLAPEAKFTAAPDSPPRPSTSADHTYCADPSPSKMKRKLGTATETIENLRTKLKVTQQKTRRLKKKVEKLISVVEELKNKGMVSENCVEILNSTFSGVLLELPRHTEDDERQFSEGHLEIYRKFV</sequence>
<evidence type="ECO:0000259" key="8">
    <source>
        <dbReference type="PROSITE" id="PS50950"/>
    </source>
</evidence>
<keyword evidence="4 5" id="KW-0238">DNA-binding</keyword>
<dbReference type="Ensembl" id="ENSEBUT00000012834.1">
    <property type="protein sequence ID" value="ENSEBUP00000012258.1"/>
    <property type="gene ID" value="ENSEBUG00000007813.1"/>
</dbReference>